<gene>
    <name evidence="1" type="ORF">SAMN05443248_2527</name>
</gene>
<accession>A0A1M5MBN4</accession>
<dbReference type="AlphaFoldDB" id="A0A1M5MBN4"/>
<dbReference type="PANTHER" id="PTHR37950">
    <property type="entry name" value="4-HYDROXYPHENYLACETATE CATABOLISM PROTEIN"/>
    <property type="match status" value="1"/>
</dbReference>
<organism evidence="1 2">
    <name type="scientific">Bradyrhizobium erythrophlei</name>
    <dbReference type="NCBI Taxonomy" id="1437360"/>
    <lineage>
        <taxon>Bacteria</taxon>
        <taxon>Pseudomonadati</taxon>
        <taxon>Pseudomonadota</taxon>
        <taxon>Alphaproteobacteria</taxon>
        <taxon>Hyphomicrobiales</taxon>
        <taxon>Nitrobacteraceae</taxon>
        <taxon>Bradyrhizobium</taxon>
    </lineage>
</organism>
<dbReference type="RefSeq" id="WP_079601502.1">
    <property type="nucleotide sequence ID" value="NZ_LT670817.1"/>
</dbReference>
<dbReference type="Pfam" id="PF02962">
    <property type="entry name" value="CHMI"/>
    <property type="match status" value="1"/>
</dbReference>
<name>A0A1M5MBN4_9BRAD</name>
<dbReference type="Gene3D" id="3.30.429.10">
    <property type="entry name" value="Macrophage Migration Inhibitory Factor"/>
    <property type="match status" value="1"/>
</dbReference>
<dbReference type="InterPro" id="IPR004220">
    <property type="entry name" value="5-COMe_2-OHmuconate_Isoase"/>
</dbReference>
<reference evidence="1 2" key="1">
    <citation type="submission" date="2016-11" db="EMBL/GenBank/DDBJ databases">
        <authorList>
            <person name="Jaros S."/>
            <person name="Januszkiewicz K."/>
            <person name="Wedrychowicz H."/>
        </authorList>
    </citation>
    <scope>NUCLEOTIDE SEQUENCE [LARGE SCALE GENOMIC DNA]</scope>
    <source>
        <strain evidence="1 2">GAS138</strain>
    </source>
</reference>
<sequence length="137" mass="15374">MPHFTLEYSANLDDRVDMGKVVEVVRKAAVETGIFPLGGIRVRAVRCEHYAIADGRPHFGFLDMVLRLGEGRDLATRKKAGEHIFRALSDLLDPVFAQGQFALSFDMQINDKETSWKRNNIHEVLKAEIPKAESAHG</sequence>
<dbReference type="OrthoDB" id="9814215at2"/>
<evidence type="ECO:0000313" key="1">
    <source>
        <dbReference type="EMBL" id="SHG74319.1"/>
    </source>
</evidence>
<keyword evidence="1" id="KW-0413">Isomerase</keyword>
<evidence type="ECO:0000313" key="2">
    <source>
        <dbReference type="Proteomes" id="UP000189796"/>
    </source>
</evidence>
<proteinExistence type="predicted"/>
<dbReference type="InterPro" id="IPR014347">
    <property type="entry name" value="Tautomerase/MIF_sf"/>
</dbReference>
<dbReference type="CDD" id="cd00580">
    <property type="entry name" value="CHMI"/>
    <property type="match status" value="1"/>
</dbReference>
<dbReference type="SUPFAM" id="SSF55331">
    <property type="entry name" value="Tautomerase/MIF"/>
    <property type="match status" value="1"/>
</dbReference>
<dbReference type="EMBL" id="LT670817">
    <property type="protein sequence ID" value="SHG74319.1"/>
    <property type="molecule type" value="Genomic_DNA"/>
</dbReference>
<dbReference type="Proteomes" id="UP000189796">
    <property type="component" value="Chromosome I"/>
</dbReference>
<dbReference type="PANTHER" id="PTHR37950:SF1">
    <property type="entry name" value="4-HYDROXYPHENYLACETATE CATABOLISM PROTEIN"/>
    <property type="match status" value="1"/>
</dbReference>
<dbReference type="GO" id="GO:0008704">
    <property type="term" value="F:5-carboxymethyl-2-hydroxymuconate delta-isomerase activity"/>
    <property type="evidence" value="ECO:0007669"/>
    <property type="project" value="InterPro"/>
</dbReference>
<protein>
    <submittedName>
        <fullName evidence="1">5-carboxymethyl-2-hydroxymuconate isomerase</fullName>
    </submittedName>
</protein>